<accession>A0A9N9GA86</accession>
<protein>
    <submittedName>
        <fullName evidence="1">5604_t:CDS:1</fullName>
    </submittedName>
</protein>
<evidence type="ECO:0000313" key="1">
    <source>
        <dbReference type="EMBL" id="CAG8592520.1"/>
    </source>
</evidence>
<dbReference type="OrthoDB" id="2438752at2759"/>
<organism evidence="1 2">
    <name type="scientific">Racocetra fulgida</name>
    <dbReference type="NCBI Taxonomy" id="60492"/>
    <lineage>
        <taxon>Eukaryota</taxon>
        <taxon>Fungi</taxon>
        <taxon>Fungi incertae sedis</taxon>
        <taxon>Mucoromycota</taxon>
        <taxon>Glomeromycotina</taxon>
        <taxon>Glomeromycetes</taxon>
        <taxon>Diversisporales</taxon>
        <taxon>Gigasporaceae</taxon>
        <taxon>Racocetra</taxon>
    </lineage>
</organism>
<gene>
    <name evidence="1" type="ORF">RFULGI_LOCUS6287</name>
</gene>
<reference evidence="1" key="1">
    <citation type="submission" date="2021-06" db="EMBL/GenBank/DDBJ databases">
        <authorList>
            <person name="Kallberg Y."/>
            <person name="Tangrot J."/>
            <person name="Rosling A."/>
        </authorList>
    </citation>
    <scope>NUCLEOTIDE SEQUENCE</scope>
    <source>
        <strain evidence="1">IN212</strain>
    </source>
</reference>
<feature type="non-terminal residue" evidence="1">
    <location>
        <position position="245"/>
    </location>
</feature>
<dbReference type="PANTHER" id="PTHR47718">
    <property type="entry name" value="OS01G0519700 PROTEIN"/>
    <property type="match status" value="1"/>
</dbReference>
<dbReference type="EMBL" id="CAJVPZ010007955">
    <property type="protein sequence ID" value="CAG8592520.1"/>
    <property type="molecule type" value="Genomic_DNA"/>
</dbReference>
<comment type="caution">
    <text evidence="1">The sequence shown here is derived from an EMBL/GenBank/DDBJ whole genome shotgun (WGS) entry which is preliminary data.</text>
</comment>
<evidence type="ECO:0000313" key="2">
    <source>
        <dbReference type="Proteomes" id="UP000789396"/>
    </source>
</evidence>
<keyword evidence="2" id="KW-1185">Reference proteome</keyword>
<sequence>LVKSNNCVDSSLKVSEDICELLDLELELEGSMDLEVIEDNFGPVLRLELGGLGLKVRENSKGLVKSNGSINSDLKLVKSRSSVVSDFGSGSVYSLSFEKDDITELYIGLQFDSWKAAEYYIKEYERKKKFAVKKYRVQFSADQLVKKRTFVYEKTGIYKPNKVKPSNQQCNKGTQAFINDETQESYEWILQQTLNATGLEPQVILTDIDPAMDAASVSASSSMANIVEALDSRMQQEAMNKSFMA</sequence>
<name>A0A9N9GA86_9GLOM</name>
<proteinExistence type="predicted"/>
<dbReference type="Proteomes" id="UP000789396">
    <property type="component" value="Unassembled WGS sequence"/>
</dbReference>
<dbReference type="AlphaFoldDB" id="A0A9N9GA86"/>